<gene>
    <name evidence="8" type="ORF">ACFPYI_19020</name>
</gene>
<reference evidence="8 9" key="1">
    <citation type="journal article" date="2019" name="Int. J. Syst. Evol. Microbiol.">
        <title>The Global Catalogue of Microorganisms (GCM) 10K type strain sequencing project: providing services to taxonomists for standard genome sequencing and annotation.</title>
        <authorList>
            <consortium name="The Broad Institute Genomics Platform"/>
            <consortium name="The Broad Institute Genome Sequencing Center for Infectious Disease"/>
            <person name="Wu L."/>
            <person name="Ma J."/>
        </authorList>
    </citation>
    <scope>NUCLEOTIDE SEQUENCE [LARGE SCALE GENOMIC DNA]</scope>
    <source>
        <strain evidence="8 9">CGMCC 1.12543</strain>
    </source>
</reference>
<dbReference type="InterPro" id="IPR015882">
    <property type="entry name" value="HEX_bac_N"/>
</dbReference>
<evidence type="ECO:0000256" key="2">
    <source>
        <dbReference type="ARBA" id="ARBA00006285"/>
    </source>
</evidence>
<dbReference type="PANTHER" id="PTHR22600">
    <property type="entry name" value="BETA-HEXOSAMINIDASE"/>
    <property type="match status" value="1"/>
</dbReference>
<evidence type="ECO:0000313" key="9">
    <source>
        <dbReference type="Proteomes" id="UP001596099"/>
    </source>
</evidence>
<accession>A0ABD5RSM8</accession>
<comment type="caution">
    <text evidence="8">The sequence shown here is derived from an EMBL/GenBank/DDBJ whole genome shotgun (WGS) entry which is preliminary data.</text>
</comment>
<organism evidence="8 9">
    <name type="scientific">Halomarina salina</name>
    <dbReference type="NCBI Taxonomy" id="1872699"/>
    <lineage>
        <taxon>Archaea</taxon>
        <taxon>Methanobacteriati</taxon>
        <taxon>Methanobacteriota</taxon>
        <taxon>Stenosarchaea group</taxon>
        <taxon>Halobacteria</taxon>
        <taxon>Halobacteriales</taxon>
        <taxon>Natronomonadaceae</taxon>
        <taxon>Halomarina</taxon>
    </lineage>
</organism>
<name>A0ABD5RSM8_9EURY</name>
<feature type="domain" description="Beta-hexosaminidase bacterial type N-terminal" evidence="7">
    <location>
        <begin position="45"/>
        <end position="177"/>
    </location>
</feature>
<dbReference type="PRINTS" id="PR00738">
    <property type="entry name" value="GLHYDRLASE20"/>
</dbReference>
<dbReference type="SUPFAM" id="SSF55545">
    <property type="entry name" value="beta-N-acetylhexosaminidase-like domain"/>
    <property type="match status" value="1"/>
</dbReference>
<dbReference type="CDD" id="cd06568">
    <property type="entry name" value="GH20_SpHex_like"/>
    <property type="match status" value="1"/>
</dbReference>
<keyword evidence="4" id="KW-0378">Hydrolase</keyword>
<comment type="catalytic activity">
    <reaction evidence="1">
        <text>Hydrolysis of terminal non-reducing N-acetyl-D-hexosamine residues in N-acetyl-beta-D-hexosaminides.</text>
        <dbReference type="EC" id="3.2.1.52"/>
    </reaction>
</comment>
<keyword evidence="5" id="KW-0326">Glycosidase</keyword>
<dbReference type="AlphaFoldDB" id="A0ABD5RSM8"/>
<keyword evidence="9" id="KW-1185">Reference proteome</keyword>
<dbReference type="SUPFAM" id="SSF51445">
    <property type="entry name" value="(Trans)glycosidases"/>
    <property type="match status" value="1"/>
</dbReference>
<dbReference type="InterPro" id="IPR025705">
    <property type="entry name" value="Beta_hexosaminidase_sua/sub"/>
</dbReference>
<feature type="domain" description="Glycoside hydrolase family 20 catalytic" evidence="6">
    <location>
        <begin position="353"/>
        <end position="495"/>
    </location>
</feature>
<dbReference type="InterPro" id="IPR015883">
    <property type="entry name" value="Glyco_hydro_20_cat"/>
</dbReference>
<dbReference type="EMBL" id="JBHSQH010000001">
    <property type="protein sequence ID" value="MFC5973426.1"/>
    <property type="molecule type" value="Genomic_DNA"/>
</dbReference>
<dbReference type="GO" id="GO:0004563">
    <property type="term" value="F:beta-N-acetylhexosaminidase activity"/>
    <property type="evidence" value="ECO:0007669"/>
    <property type="project" value="UniProtKB-EC"/>
</dbReference>
<sequence>MPDDSNFRRRSVLRAIGGVSAVSLGVGTASARCKESTDAARLETLVPVPVDVTSTGRGYTITDATTITVEDATAEGVAEYLAEFLRAPTGYDLPIKTHQGRGGRDTISLQLSEPSSGDHEQGYRLRSNPSGLTIRANEPAGLFAGVQTLRQLLPPAIEHDTEQSTEWTVPGGHIRDYPRFDYRGAHLDVARHFFDVETVKQFIDYLAQYKVNHLHLHLTDDQGWRIEIDSWPNLTDEGADSEVGGGPSGYYTKEEYAELIEYAQRRYVTIIPEIDLPGHTGAALESYAELNCDGTKREEDTGTNVGDTTLCIDKDVTYEFVDDVIREVAEMTPGPYIHIGGDEAHVVSDSEYNTFMDRVVPIVQKYGKRPIGWHQILDAEPPSETIAQYWYTGHDAPDVAEAAQNGHDLIASPASHAYMDMKYNEDTELGLDWAGLTSVKDAYDWDPGSFLNGVDESAIMGPETALWSETLETLEDIEFMFFPHFPPVAELGWSPAAKTDEWDEFEHRLAAQASRWEIQGVNYYQTPQVPWP</sequence>
<dbReference type="Pfam" id="PF02838">
    <property type="entry name" value="Glyco_hydro_20b"/>
    <property type="match status" value="1"/>
</dbReference>
<evidence type="ECO:0000313" key="8">
    <source>
        <dbReference type="EMBL" id="MFC5973426.1"/>
    </source>
</evidence>
<dbReference type="Gene3D" id="3.20.20.80">
    <property type="entry name" value="Glycosidases"/>
    <property type="match status" value="1"/>
</dbReference>
<evidence type="ECO:0000256" key="3">
    <source>
        <dbReference type="ARBA" id="ARBA00012663"/>
    </source>
</evidence>
<dbReference type="Pfam" id="PF00728">
    <property type="entry name" value="Glyco_hydro_20"/>
    <property type="match status" value="2"/>
</dbReference>
<evidence type="ECO:0000259" key="7">
    <source>
        <dbReference type="Pfam" id="PF02838"/>
    </source>
</evidence>
<proteinExistence type="inferred from homology"/>
<feature type="domain" description="Glycoside hydrolase family 20 catalytic" evidence="6">
    <location>
        <begin position="180"/>
        <end position="345"/>
    </location>
</feature>
<dbReference type="PANTHER" id="PTHR22600:SF57">
    <property type="entry name" value="BETA-N-ACETYLHEXOSAMINIDASE"/>
    <property type="match status" value="1"/>
</dbReference>
<dbReference type="InterPro" id="IPR017853">
    <property type="entry name" value="GH"/>
</dbReference>
<dbReference type="EC" id="3.2.1.52" evidence="3"/>
<evidence type="ECO:0000256" key="4">
    <source>
        <dbReference type="ARBA" id="ARBA00022801"/>
    </source>
</evidence>
<dbReference type="Gene3D" id="3.30.379.10">
    <property type="entry name" value="Chitobiase/beta-hexosaminidase domain 2-like"/>
    <property type="match status" value="1"/>
</dbReference>
<dbReference type="InterPro" id="IPR029018">
    <property type="entry name" value="Hex-like_dom2"/>
</dbReference>
<protein>
    <recommendedName>
        <fullName evidence="3">beta-N-acetylhexosaminidase</fullName>
        <ecNumber evidence="3">3.2.1.52</ecNumber>
    </recommendedName>
</protein>
<dbReference type="Proteomes" id="UP001596099">
    <property type="component" value="Unassembled WGS sequence"/>
</dbReference>
<comment type="similarity">
    <text evidence="2">Belongs to the glycosyl hydrolase 20 family.</text>
</comment>
<dbReference type="RefSeq" id="WP_247417952.1">
    <property type="nucleotide sequence ID" value="NZ_JALLGW010000001.1"/>
</dbReference>
<evidence type="ECO:0000256" key="1">
    <source>
        <dbReference type="ARBA" id="ARBA00001231"/>
    </source>
</evidence>
<evidence type="ECO:0000259" key="6">
    <source>
        <dbReference type="Pfam" id="PF00728"/>
    </source>
</evidence>
<evidence type="ECO:0000256" key="5">
    <source>
        <dbReference type="ARBA" id="ARBA00023295"/>
    </source>
</evidence>